<proteinExistence type="predicted"/>
<feature type="compositionally biased region" description="Basic residues" evidence="1">
    <location>
        <begin position="12"/>
        <end position="24"/>
    </location>
</feature>
<name>A0A0E9P9C6_ANGAN</name>
<protein>
    <submittedName>
        <fullName evidence="2">Uncharacterized protein</fullName>
    </submittedName>
</protein>
<evidence type="ECO:0000256" key="1">
    <source>
        <dbReference type="SAM" id="MobiDB-lite"/>
    </source>
</evidence>
<evidence type="ECO:0000313" key="2">
    <source>
        <dbReference type="EMBL" id="JAH01114.1"/>
    </source>
</evidence>
<reference evidence="2" key="2">
    <citation type="journal article" date="2015" name="Fish Shellfish Immunol.">
        <title>Early steps in the European eel (Anguilla anguilla)-Vibrio vulnificus interaction in the gills: Role of the RtxA13 toxin.</title>
        <authorList>
            <person name="Callol A."/>
            <person name="Pajuelo D."/>
            <person name="Ebbesson L."/>
            <person name="Teles M."/>
            <person name="MacKenzie S."/>
            <person name="Amaro C."/>
        </authorList>
    </citation>
    <scope>NUCLEOTIDE SEQUENCE</scope>
</reference>
<reference evidence="2" key="1">
    <citation type="submission" date="2014-11" db="EMBL/GenBank/DDBJ databases">
        <authorList>
            <person name="Amaro Gonzalez C."/>
        </authorList>
    </citation>
    <scope>NUCLEOTIDE SEQUENCE</scope>
</reference>
<dbReference type="EMBL" id="GBXM01107463">
    <property type="protein sequence ID" value="JAH01114.1"/>
    <property type="molecule type" value="Transcribed_RNA"/>
</dbReference>
<accession>A0A0E9P9C6</accession>
<sequence length="24" mass="2829">MQRRGLEESGQRRGRLLVRHGVTH</sequence>
<feature type="region of interest" description="Disordered" evidence="1">
    <location>
        <begin position="1"/>
        <end position="24"/>
    </location>
</feature>
<organism evidence="2">
    <name type="scientific">Anguilla anguilla</name>
    <name type="common">European freshwater eel</name>
    <name type="synonym">Muraena anguilla</name>
    <dbReference type="NCBI Taxonomy" id="7936"/>
    <lineage>
        <taxon>Eukaryota</taxon>
        <taxon>Metazoa</taxon>
        <taxon>Chordata</taxon>
        <taxon>Craniata</taxon>
        <taxon>Vertebrata</taxon>
        <taxon>Euteleostomi</taxon>
        <taxon>Actinopterygii</taxon>
        <taxon>Neopterygii</taxon>
        <taxon>Teleostei</taxon>
        <taxon>Anguilliformes</taxon>
        <taxon>Anguillidae</taxon>
        <taxon>Anguilla</taxon>
    </lineage>
</organism>
<dbReference type="AlphaFoldDB" id="A0A0E9P9C6"/>
<feature type="compositionally biased region" description="Basic and acidic residues" evidence="1">
    <location>
        <begin position="1"/>
        <end position="11"/>
    </location>
</feature>